<evidence type="ECO:0000256" key="3">
    <source>
        <dbReference type="ARBA" id="ARBA00022723"/>
    </source>
</evidence>
<dbReference type="InterPro" id="IPR038654">
    <property type="entry name" value="PINIT_sf"/>
</dbReference>
<evidence type="ECO:0000256" key="1">
    <source>
        <dbReference type="ARBA" id="ARBA00004718"/>
    </source>
</evidence>
<keyword evidence="4 6" id="KW-0863">Zinc-finger</keyword>
<name>A0A9W8M6J2_9FUNG</name>
<keyword evidence="3" id="KW-0479">Metal-binding</keyword>
<comment type="similarity">
    <text evidence="2">Belongs to the PIAS family.</text>
</comment>
<evidence type="ECO:0000256" key="2">
    <source>
        <dbReference type="ARBA" id="ARBA00005383"/>
    </source>
</evidence>
<organism evidence="9 10">
    <name type="scientific">Coemansia aciculifera</name>
    <dbReference type="NCBI Taxonomy" id="417176"/>
    <lineage>
        <taxon>Eukaryota</taxon>
        <taxon>Fungi</taxon>
        <taxon>Fungi incertae sedis</taxon>
        <taxon>Zoopagomycota</taxon>
        <taxon>Kickxellomycotina</taxon>
        <taxon>Kickxellomycetes</taxon>
        <taxon>Kickxellales</taxon>
        <taxon>Kickxellaceae</taxon>
        <taxon>Coemansia</taxon>
    </lineage>
</organism>
<dbReference type="Gene3D" id="3.30.40.10">
    <property type="entry name" value="Zinc/RING finger domain, C3HC4 (zinc finger)"/>
    <property type="match status" value="1"/>
</dbReference>
<dbReference type="InterPro" id="IPR037151">
    <property type="entry name" value="AlkB-like_sf"/>
</dbReference>
<proteinExistence type="inferred from homology"/>
<feature type="domain" description="SP-RING-type" evidence="8">
    <location>
        <begin position="235"/>
        <end position="317"/>
    </location>
</feature>
<evidence type="ECO:0000256" key="6">
    <source>
        <dbReference type="PROSITE-ProRule" id="PRU00452"/>
    </source>
</evidence>
<feature type="region of interest" description="Disordered" evidence="7">
    <location>
        <begin position="1"/>
        <end position="24"/>
    </location>
</feature>
<feature type="region of interest" description="Disordered" evidence="7">
    <location>
        <begin position="425"/>
        <end position="490"/>
    </location>
</feature>
<dbReference type="PANTHER" id="PTHR21052:SF0">
    <property type="entry name" value="ALPHA-KETOGLUTARATE-DEPENDENT DIOXYGENASE ALKB HOMOLOG 7, MITOCHONDRIAL"/>
    <property type="match status" value="1"/>
</dbReference>
<dbReference type="EMBL" id="JANBUY010000098">
    <property type="protein sequence ID" value="KAJ2864132.1"/>
    <property type="molecule type" value="Genomic_DNA"/>
</dbReference>
<evidence type="ECO:0000313" key="9">
    <source>
        <dbReference type="EMBL" id="KAJ2864132.1"/>
    </source>
</evidence>
<dbReference type="InterPro" id="IPR004181">
    <property type="entry name" value="Znf_MIZ"/>
</dbReference>
<feature type="compositionally biased region" description="Low complexity" evidence="7">
    <location>
        <begin position="426"/>
        <end position="455"/>
    </location>
</feature>
<dbReference type="CDD" id="cd16650">
    <property type="entry name" value="SP-RING_PIAS-like"/>
    <property type="match status" value="1"/>
</dbReference>
<feature type="compositionally biased region" description="Polar residues" evidence="7">
    <location>
        <begin position="481"/>
        <end position="490"/>
    </location>
</feature>
<dbReference type="PANTHER" id="PTHR21052">
    <property type="entry name" value="SPERMATOGENESIS ASSOCIATED 11-RELATED"/>
    <property type="match status" value="1"/>
</dbReference>
<sequence>MPHRNETALARSDSHAHTSTHHQLSEIAARAHVVRGAANGTAPGIAHGQTASGLDGLVFGDSNFVLPVQNLTRPEVFMESAPRMNSKMLNLKLTVDQVDMLVADSTDSESAPYGVYLFMCQYSDACNSIAQTPKRAVHIAFPQSLTVAANSALAWSASGNNQCKSPIDLTGLITKTADCNNIVRITYSTTTRWVAAIVLSKRHTAQSIASEIRKSHYIAADKVRQAFFSNKSTDDDDDLVSTGALVSLKCPLGLSRISTPTRSAFCQHPQCFDCEIFMQLTRKFTVWKCPVCSIVIKSWRELIVDGYFESILKATSAADDQVYIEPNGEWKPKKEAPTPRKELKPKAGRPLEVEDSDTIDLSDSSATGYQSTARNKRRRTEVVDLTLDSDDEGADNDDILEREAQFSLTQEEIDLISSMEDDIMNPASASTNLSSSSTTRSSSATTLNNSTPPSSGRQLAQETAVAATTATSTSGQTAASRLSTAPLTPTNGVVSAASKMAATAPPTRSRNRFRHQHAQHRRLSGDICAHLASNATPTPSRLHADTLNLTRPRVPPSNASAHSICEADTQRNENAIANAVAFSAARANRVINISLSSGSAGTTQAWTQYGSTAGLAELATALTTRTRDPASTTRDRRVLLEARVLHLTSVSMDQQVSRRLFSESDRGSRLVKPVTGDIPQPNESIKLVAPSTAASFIRYSAGYLEQGYDKNDIFVHPDFINDEEHTLLAKCCERKLKRLASTYEMGHFDKRIHNYRECSVSAWLPQKRAVAGRVAEAMGRAVDPDPIDLPDRAANGKSGGWTTVGKYDGQVRHILDRVWELFPSSFAWLPPHILDLHENGEILPHVDNPDYSGFTVGGLSLLGSAVSTFRHVDDPSVSVDVLLAPKSLYFMTNRIRYQFTHEITVDPEQRRWQGKIVPRARRISLMFRDAKVPESGWKSLAN</sequence>
<dbReference type="Pfam" id="PF02891">
    <property type="entry name" value="zf-MIZ"/>
    <property type="match status" value="1"/>
</dbReference>
<feature type="compositionally biased region" description="Basic and acidic residues" evidence="7">
    <location>
        <begin position="1"/>
        <end position="16"/>
    </location>
</feature>
<dbReference type="GO" id="GO:0006631">
    <property type="term" value="P:fatty acid metabolic process"/>
    <property type="evidence" value="ECO:0007669"/>
    <property type="project" value="TreeGrafter"/>
</dbReference>
<comment type="caution">
    <text evidence="9">The sequence shown here is derived from an EMBL/GenBank/DDBJ whole genome shotgun (WGS) entry which is preliminary data.</text>
</comment>
<reference evidence="9" key="1">
    <citation type="submission" date="2022-07" db="EMBL/GenBank/DDBJ databases">
        <title>Phylogenomic reconstructions and comparative analyses of Kickxellomycotina fungi.</title>
        <authorList>
            <person name="Reynolds N.K."/>
            <person name="Stajich J.E."/>
            <person name="Barry K."/>
            <person name="Grigoriev I.V."/>
            <person name="Crous P."/>
            <person name="Smith M.E."/>
        </authorList>
    </citation>
    <scope>NUCLEOTIDE SEQUENCE</scope>
    <source>
        <strain evidence="9">RSA 476</strain>
    </source>
</reference>
<dbReference type="Pfam" id="PF14324">
    <property type="entry name" value="PINIT"/>
    <property type="match status" value="1"/>
</dbReference>
<evidence type="ECO:0000256" key="7">
    <source>
        <dbReference type="SAM" id="MobiDB-lite"/>
    </source>
</evidence>
<feature type="compositionally biased region" description="Low complexity" evidence="7">
    <location>
        <begin position="463"/>
        <end position="480"/>
    </location>
</feature>
<dbReference type="Proteomes" id="UP001140074">
    <property type="component" value="Unassembled WGS sequence"/>
</dbReference>
<evidence type="ECO:0000259" key="8">
    <source>
        <dbReference type="PROSITE" id="PS51044"/>
    </source>
</evidence>
<dbReference type="AlphaFoldDB" id="A0A9W8M6J2"/>
<evidence type="ECO:0000313" key="10">
    <source>
        <dbReference type="Proteomes" id="UP001140074"/>
    </source>
</evidence>
<feature type="compositionally biased region" description="Polar residues" evidence="7">
    <location>
        <begin position="361"/>
        <end position="373"/>
    </location>
</feature>
<evidence type="ECO:0000256" key="5">
    <source>
        <dbReference type="ARBA" id="ARBA00022833"/>
    </source>
</evidence>
<dbReference type="InterPro" id="IPR023321">
    <property type="entry name" value="PINIT"/>
</dbReference>
<dbReference type="GO" id="GO:0006974">
    <property type="term" value="P:DNA damage response"/>
    <property type="evidence" value="ECO:0007669"/>
    <property type="project" value="InterPro"/>
</dbReference>
<dbReference type="GO" id="GO:0005759">
    <property type="term" value="C:mitochondrial matrix"/>
    <property type="evidence" value="ECO:0007669"/>
    <property type="project" value="TreeGrafter"/>
</dbReference>
<evidence type="ECO:0000256" key="4">
    <source>
        <dbReference type="ARBA" id="ARBA00022771"/>
    </source>
</evidence>
<dbReference type="Gene3D" id="2.60.120.590">
    <property type="entry name" value="Alpha-ketoglutarate-dependent dioxygenase AlkB-like"/>
    <property type="match status" value="1"/>
</dbReference>
<dbReference type="PROSITE" id="PS51044">
    <property type="entry name" value="ZF_SP_RING"/>
    <property type="match status" value="1"/>
</dbReference>
<dbReference type="InterPro" id="IPR013083">
    <property type="entry name" value="Znf_RING/FYVE/PHD"/>
</dbReference>
<feature type="region of interest" description="Disordered" evidence="7">
    <location>
        <begin position="328"/>
        <end position="378"/>
    </location>
</feature>
<dbReference type="InterPro" id="IPR032870">
    <property type="entry name" value="ALKBH7-like"/>
</dbReference>
<feature type="compositionally biased region" description="Basic and acidic residues" evidence="7">
    <location>
        <begin position="328"/>
        <end position="352"/>
    </location>
</feature>
<dbReference type="SUPFAM" id="SSF51197">
    <property type="entry name" value="Clavaminate synthase-like"/>
    <property type="match status" value="1"/>
</dbReference>
<protein>
    <recommendedName>
        <fullName evidence="8">SP-RING-type domain-containing protein</fullName>
    </recommendedName>
</protein>
<dbReference type="Gene3D" id="2.60.120.780">
    <property type="entry name" value="PINIT domain"/>
    <property type="match status" value="1"/>
</dbReference>
<keyword evidence="10" id="KW-1185">Reference proteome</keyword>
<accession>A0A9W8M6J2</accession>
<comment type="pathway">
    <text evidence="1">Protein modification; protein sumoylation.</text>
</comment>
<keyword evidence="5" id="KW-0862">Zinc</keyword>
<dbReference type="GO" id="GO:0008270">
    <property type="term" value="F:zinc ion binding"/>
    <property type="evidence" value="ECO:0007669"/>
    <property type="project" value="UniProtKB-KW"/>
</dbReference>
<gene>
    <name evidence="9" type="ORF">GGH94_003126</name>
</gene>